<dbReference type="Gene3D" id="3.90.1010.10">
    <property type="match status" value="1"/>
</dbReference>
<dbReference type="Proteomes" id="UP000248795">
    <property type="component" value="Unassembled WGS sequence"/>
</dbReference>
<evidence type="ECO:0000313" key="4">
    <source>
        <dbReference type="Proteomes" id="UP000248795"/>
    </source>
</evidence>
<comment type="caution">
    <text evidence="3">The sequence shown here is derived from an EMBL/GenBank/DDBJ whole genome shotgun (WGS) entry which is preliminary data.</text>
</comment>
<proteinExistence type="inferred from homology"/>
<sequence>MTAIDDLLADFDVMDDWEDRYRHVIELGRDLPPLPDAEHTAENKVRGCASQVWITSSVSGTPDDPVITFLGDSDALIVKGLIAIAFMIYSGKPARQILATDAGEILGKLGLAGHLTQQRSNGFASMIQRIKSDAQAALHGAAPPRLSDGR</sequence>
<dbReference type="PANTHER" id="PTHR43597">
    <property type="entry name" value="SULFUR ACCEPTOR PROTEIN CSDE"/>
    <property type="match status" value="1"/>
</dbReference>
<dbReference type="Pfam" id="PF02657">
    <property type="entry name" value="SufE"/>
    <property type="match status" value="1"/>
</dbReference>
<evidence type="ECO:0000259" key="2">
    <source>
        <dbReference type="Pfam" id="PF02657"/>
    </source>
</evidence>
<reference evidence="4" key="1">
    <citation type="submission" date="2018-06" db="EMBL/GenBank/DDBJ databases">
        <title>Aestuariibacter litoralis strain KCTC 52945T.</title>
        <authorList>
            <person name="Li X."/>
            <person name="Salam N."/>
            <person name="Li J.-L."/>
            <person name="Chen Y.-M."/>
            <person name="Yang Z.-W."/>
            <person name="Zhang L.-Y."/>
            <person name="Han M.-X."/>
            <person name="Xiao M."/>
            <person name="Li W.-J."/>
        </authorList>
    </citation>
    <scope>NUCLEOTIDE SEQUENCE [LARGE SCALE GENOMIC DNA]</scope>
    <source>
        <strain evidence="4">KCTC 52945</strain>
    </source>
</reference>
<dbReference type="InterPro" id="IPR003808">
    <property type="entry name" value="Fe-S_metab-assoc_dom"/>
</dbReference>
<dbReference type="AlphaFoldDB" id="A0A2W2AQW6"/>
<gene>
    <name evidence="3" type="ORF">DK847_04865</name>
</gene>
<dbReference type="EMBL" id="QKVK01000002">
    <property type="protein sequence ID" value="PZF77765.1"/>
    <property type="molecule type" value="Genomic_DNA"/>
</dbReference>
<comment type="similarity">
    <text evidence="1">Belongs to the SufE family.</text>
</comment>
<protein>
    <submittedName>
        <fullName evidence="3">Cysteine desulfuration protein SufE</fullName>
    </submittedName>
</protein>
<feature type="domain" description="Fe-S metabolism associated" evidence="2">
    <location>
        <begin position="9"/>
        <end position="132"/>
    </location>
</feature>
<name>A0A2W2AQW6_9HYPH</name>
<accession>A0A2W2AQW6</accession>
<evidence type="ECO:0000256" key="1">
    <source>
        <dbReference type="ARBA" id="ARBA00010282"/>
    </source>
</evidence>
<organism evidence="3 4">
    <name type="scientific">Aestuariivirga litoralis</name>
    <dbReference type="NCBI Taxonomy" id="2650924"/>
    <lineage>
        <taxon>Bacteria</taxon>
        <taxon>Pseudomonadati</taxon>
        <taxon>Pseudomonadota</taxon>
        <taxon>Alphaproteobacteria</taxon>
        <taxon>Hyphomicrobiales</taxon>
        <taxon>Aestuariivirgaceae</taxon>
        <taxon>Aestuariivirga</taxon>
    </lineage>
</organism>
<dbReference type="PANTHER" id="PTHR43597:SF5">
    <property type="entry name" value="SUFE-LIKE PROTEIN 2, CHLOROPLASTIC"/>
    <property type="match status" value="1"/>
</dbReference>
<dbReference type="RefSeq" id="WP_111196513.1">
    <property type="nucleotide sequence ID" value="NZ_QKVK01000002.1"/>
</dbReference>
<evidence type="ECO:0000313" key="3">
    <source>
        <dbReference type="EMBL" id="PZF77765.1"/>
    </source>
</evidence>
<keyword evidence="4" id="KW-1185">Reference proteome</keyword>
<dbReference type="SUPFAM" id="SSF82649">
    <property type="entry name" value="SufE/NifU"/>
    <property type="match status" value="1"/>
</dbReference>